<dbReference type="Proteomes" id="UP000235387">
    <property type="component" value="Unassembled WGS sequence"/>
</dbReference>
<name>A0A2N7L7V6_9GAMM</name>
<keyword evidence="4 7" id="KW-0238">DNA-binding</keyword>
<dbReference type="SUPFAM" id="SSF52172">
    <property type="entry name" value="CheY-like"/>
    <property type="match status" value="1"/>
</dbReference>
<dbReference type="Gene3D" id="6.10.250.690">
    <property type="match status" value="1"/>
</dbReference>
<evidence type="ECO:0000256" key="7">
    <source>
        <dbReference type="PROSITE-ProRule" id="PRU01091"/>
    </source>
</evidence>
<evidence type="ECO:0000313" key="10">
    <source>
        <dbReference type="EMBL" id="PMN90209.1"/>
    </source>
</evidence>
<dbReference type="Gene3D" id="3.40.50.2300">
    <property type="match status" value="1"/>
</dbReference>
<feature type="modified residue" description="4-aspartylphosphate" evidence="6">
    <location>
        <position position="51"/>
    </location>
</feature>
<evidence type="ECO:0000256" key="4">
    <source>
        <dbReference type="ARBA" id="ARBA00023125"/>
    </source>
</evidence>
<keyword evidence="5" id="KW-0804">Transcription</keyword>
<evidence type="ECO:0000259" key="8">
    <source>
        <dbReference type="PROSITE" id="PS50110"/>
    </source>
</evidence>
<dbReference type="PANTHER" id="PTHR48111">
    <property type="entry name" value="REGULATOR OF RPOS"/>
    <property type="match status" value="1"/>
</dbReference>
<dbReference type="GO" id="GO:0000156">
    <property type="term" value="F:phosphorelay response regulator activity"/>
    <property type="evidence" value="ECO:0007669"/>
    <property type="project" value="TreeGrafter"/>
</dbReference>
<feature type="domain" description="OmpR/PhoB-type" evidence="9">
    <location>
        <begin position="124"/>
        <end position="218"/>
    </location>
</feature>
<keyword evidence="1 6" id="KW-0597">Phosphoprotein</keyword>
<dbReference type="PANTHER" id="PTHR48111:SF71">
    <property type="entry name" value="TRANSCRIPTIONAL REGULATORY PROTEIN PHOP"/>
    <property type="match status" value="1"/>
</dbReference>
<evidence type="ECO:0000256" key="2">
    <source>
        <dbReference type="ARBA" id="ARBA00023012"/>
    </source>
</evidence>
<accession>A0A2N7L7V6</accession>
<comment type="caution">
    <text evidence="10">The sequence shown here is derived from an EMBL/GenBank/DDBJ whole genome shotgun (WGS) entry which is preliminary data.</text>
</comment>
<feature type="DNA-binding region" description="OmpR/PhoB-type" evidence="7">
    <location>
        <begin position="124"/>
        <end position="218"/>
    </location>
</feature>
<gene>
    <name evidence="10" type="ORF">BCT23_20610</name>
</gene>
<dbReference type="InterPro" id="IPR039420">
    <property type="entry name" value="WalR-like"/>
</dbReference>
<evidence type="ECO:0000313" key="11">
    <source>
        <dbReference type="Proteomes" id="UP000235387"/>
    </source>
</evidence>
<dbReference type="RefSeq" id="WP_102391486.1">
    <property type="nucleotide sequence ID" value="NZ_MDAL01000034.1"/>
</dbReference>
<feature type="domain" description="Response regulatory" evidence="8">
    <location>
        <begin position="2"/>
        <end position="116"/>
    </location>
</feature>
<dbReference type="Pfam" id="PF00486">
    <property type="entry name" value="Trans_reg_C"/>
    <property type="match status" value="1"/>
</dbReference>
<dbReference type="EMBL" id="MDAL01000034">
    <property type="protein sequence ID" value="PMN90209.1"/>
    <property type="molecule type" value="Genomic_DNA"/>
</dbReference>
<dbReference type="InterPro" id="IPR011006">
    <property type="entry name" value="CheY-like_superfamily"/>
</dbReference>
<organism evidence="10 11">
    <name type="scientific">Enterovibrio norvegicus</name>
    <dbReference type="NCBI Taxonomy" id="188144"/>
    <lineage>
        <taxon>Bacteria</taxon>
        <taxon>Pseudomonadati</taxon>
        <taxon>Pseudomonadota</taxon>
        <taxon>Gammaproteobacteria</taxon>
        <taxon>Vibrionales</taxon>
        <taxon>Vibrionaceae</taxon>
        <taxon>Enterovibrio</taxon>
    </lineage>
</organism>
<dbReference type="InterPro" id="IPR036388">
    <property type="entry name" value="WH-like_DNA-bd_sf"/>
</dbReference>
<evidence type="ECO:0000256" key="1">
    <source>
        <dbReference type="ARBA" id="ARBA00022553"/>
    </source>
</evidence>
<dbReference type="InterPro" id="IPR001789">
    <property type="entry name" value="Sig_transdc_resp-reg_receiver"/>
</dbReference>
<dbReference type="GO" id="GO:0032993">
    <property type="term" value="C:protein-DNA complex"/>
    <property type="evidence" value="ECO:0007669"/>
    <property type="project" value="TreeGrafter"/>
</dbReference>
<protein>
    <submittedName>
        <fullName evidence="10">DNA-binding response regulator</fullName>
    </submittedName>
</protein>
<dbReference type="Pfam" id="PF00072">
    <property type="entry name" value="Response_reg"/>
    <property type="match status" value="1"/>
</dbReference>
<keyword evidence="3" id="KW-0805">Transcription regulation</keyword>
<dbReference type="PROSITE" id="PS51755">
    <property type="entry name" value="OMPR_PHOB"/>
    <property type="match status" value="1"/>
</dbReference>
<evidence type="ECO:0000256" key="6">
    <source>
        <dbReference type="PROSITE-ProRule" id="PRU00169"/>
    </source>
</evidence>
<evidence type="ECO:0000259" key="9">
    <source>
        <dbReference type="PROSITE" id="PS51755"/>
    </source>
</evidence>
<dbReference type="SMART" id="SM00448">
    <property type="entry name" value="REC"/>
    <property type="match status" value="1"/>
</dbReference>
<dbReference type="CDD" id="cd00383">
    <property type="entry name" value="trans_reg_C"/>
    <property type="match status" value="1"/>
</dbReference>
<proteinExistence type="predicted"/>
<dbReference type="GO" id="GO:0005829">
    <property type="term" value="C:cytosol"/>
    <property type="evidence" value="ECO:0007669"/>
    <property type="project" value="TreeGrafter"/>
</dbReference>
<dbReference type="SMART" id="SM00862">
    <property type="entry name" value="Trans_reg_C"/>
    <property type="match status" value="1"/>
</dbReference>
<dbReference type="InterPro" id="IPR016032">
    <property type="entry name" value="Sig_transdc_resp-reg_C-effctor"/>
</dbReference>
<dbReference type="SUPFAM" id="SSF46894">
    <property type="entry name" value="C-terminal effector domain of the bipartite response regulators"/>
    <property type="match status" value="1"/>
</dbReference>
<keyword evidence="2" id="KW-0902">Two-component regulatory system</keyword>
<dbReference type="InterPro" id="IPR001867">
    <property type="entry name" value="OmpR/PhoB-type_DNA-bd"/>
</dbReference>
<evidence type="ECO:0000256" key="5">
    <source>
        <dbReference type="ARBA" id="ARBA00023163"/>
    </source>
</evidence>
<sequence length="219" mass="24775">MKILVVEDEPRLGEQILETLEKNDWMPELSQDGIDALYRATSELWDAIVLDLGLPKIDGLTVLKSIRDENINTPVIILSARDTLSQRVEGLNAGADDYLTKPFEMLELTARLRAHLRRASGSASPILQLGNLSLDTRTSTVLWQGQTVSLTALEYKVIAHFMHNPEKMISKTELTEHIYKQDFERDSNTVEVFIGRIRKKISPDIIKTVRGLGYQFNAQ</sequence>
<dbReference type="Gene3D" id="1.10.10.10">
    <property type="entry name" value="Winged helix-like DNA-binding domain superfamily/Winged helix DNA-binding domain"/>
    <property type="match status" value="1"/>
</dbReference>
<dbReference type="AlphaFoldDB" id="A0A2N7L7V6"/>
<dbReference type="GO" id="GO:0000976">
    <property type="term" value="F:transcription cis-regulatory region binding"/>
    <property type="evidence" value="ECO:0007669"/>
    <property type="project" value="TreeGrafter"/>
</dbReference>
<reference evidence="11" key="1">
    <citation type="submission" date="2016-07" db="EMBL/GenBank/DDBJ databases">
        <title>Nontailed viruses are major unrecognized killers of bacteria in the ocean.</title>
        <authorList>
            <person name="Kauffman K."/>
            <person name="Hussain F."/>
            <person name="Yang J."/>
            <person name="Arevalo P."/>
            <person name="Brown J."/>
            <person name="Cutler M."/>
            <person name="Kelly L."/>
            <person name="Polz M.F."/>
        </authorList>
    </citation>
    <scope>NUCLEOTIDE SEQUENCE [LARGE SCALE GENOMIC DNA]</scope>
    <source>
        <strain evidence="11">10N.261.45.A10</strain>
    </source>
</reference>
<evidence type="ECO:0000256" key="3">
    <source>
        <dbReference type="ARBA" id="ARBA00023015"/>
    </source>
</evidence>
<dbReference type="GO" id="GO:0006355">
    <property type="term" value="P:regulation of DNA-templated transcription"/>
    <property type="evidence" value="ECO:0007669"/>
    <property type="project" value="InterPro"/>
</dbReference>
<dbReference type="PROSITE" id="PS50110">
    <property type="entry name" value="RESPONSE_REGULATORY"/>
    <property type="match status" value="1"/>
</dbReference>